<feature type="non-terminal residue" evidence="1">
    <location>
        <position position="1"/>
    </location>
</feature>
<proteinExistence type="predicted"/>
<sequence length="88" mass="9980">YEIYYSDVPFKGIELRGNDGDFDDYNCGYILLDNSKAGETNGIINLDDSELAKVDVGIDFGSTNTTVSCRTRDNNTFIMSSKNRRRFF</sequence>
<reference evidence="1" key="1">
    <citation type="submission" date="2018-05" db="EMBL/GenBank/DDBJ databases">
        <authorList>
            <person name="Lanie J.A."/>
            <person name="Ng W.-L."/>
            <person name="Kazmierczak K.M."/>
            <person name="Andrzejewski T.M."/>
            <person name="Davidsen T.M."/>
            <person name="Wayne K.J."/>
            <person name="Tettelin H."/>
            <person name="Glass J.I."/>
            <person name="Rusch D."/>
            <person name="Podicherti R."/>
            <person name="Tsui H.-C.T."/>
            <person name="Winkler M.E."/>
        </authorList>
    </citation>
    <scope>NUCLEOTIDE SEQUENCE</scope>
</reference>
<dbReference type="EMBL" id="UINC01069226">
    <property type="protein sequence ID" value="SVC02438.1"/>
    <property type="molecule type" value="Genomic_DNA"/>
</dbReference>
<accession>A0A382ISB2</accession>
<name>A0A382ISB2_9ZZZZ</name>
<evidence type="ECO:0000313" key="1">
    <source>
        <dbReference type="EMBL" id="SVC02438.1"/>
    </source>
</evidence>
<protein>
    <submittedName>
        <fullName evidence="1">Uncharacterized protein</fullName>
    </submittedName>
</protein>
<organism evidence="1">
    <name type="scientific">marine metagenome</name>
    <dbReference type="NCBI Taxonomy" id="408172"/>
    <lineage>
        <taxon>unclassified sequences</taxon>
        <taxon>metagenomes</taxon>
        <taxon>ecological metagenomes</taxon>
    </lineage>
</organism>
<gene>
    <name evidence="1" type="ORF">METZ01_LOCUS255292</name>
</gene>
<dbReference type="AlphaFoldDB" id="A0A382ISB2"/>